<feature type="non-terminal residue" evidence="1">
    <location>
        <position position="151"/>
    </location>
</feature>
<name>A0AA40JQ85_STAAU</name>
<comment type="caution">
    <text evidence="1">The sequence shown here is derived from an EMBL/GenBank/DDBJ whole genome shotgun (WGS) entry which is preliminary data.</text>
</comment>
<dbReference type="AlphaFoldDB" id="A0AA40JQ85"/>
<protein>
    <submittedName>
        <fullName evidence="1">Uncharacterized protein</fullName>
    </submittedName>
</protein>
<gene>
    <name evidence="1" type="ORF">QU38_01820</name>
</gene>
<dbReference type="EMBL" id="JXIG01000395">
    <property type="protein sequence ID" value="KIU01402.1"/>
    <property type="molecule type" value="Genomic_DNA"/>
</dbReference>
<reference evidence="1 2" key="1">
    <citation type="submission" date="2015-01" db="EMBL/GenBank/DDBJ databases">
        <title>Characterization of Swiss Staphylococcus aureus strains involved in food poisoning.</title>
        <authorList>
            <person name="Crovadore J."/>
            <person name="Chablais R."/>
            <person name="Tonacini J."/>
            <person name="Schnyder B."/>
            <person name="Lefort F."/>
        </authorList>
    </citation>
    <scope>NUCLEOTIDE SEQUENCE [LARGE SCALE GENOMIC DNA]</scope>
    <source>
        <strain evidence="1 2">SA-120</strain>
    </source>
</reference>
<evidence type="ECO:0000313" key="2">
    <source>
        <dbReference type="Proteomes" id="UP000032274"/>
    </source>
</evidence>
<dbReference type="Proteomes" id="UP000032274">
    <property type="component" value="Unassembled WGS sequence"/>
</dbReference>
<organism evidence="1 2">
    <name type="scientific">Staphylococcus aureus</name>
    <dbReference type="NCBI Taxonomy" id="1280"/>
    <lineage>
        <taxon>Bacteria</taxon>
        <taxon>Bacillati</taxon>
        <taxon>Bacillota</taxon>
        <taxon>Bacilli</taxon>
        <taxon>Bacillales</taxon>
        <taxon>Staphylococcaceae</taxon>
        <taxon>Staphylococcus</taxon>
    </lineage>
</organism>
<evidence type="ECO:0000313" key="1">
    <source>
        <dbReference type="EMBL" id="KIU01402.1"/>
    </source>
</evidence>
<proteinExistence type="predicted"/>
<sequence>GGDGELDIGSRQHLRVEIEDAERDQREIIGGAQILVGGDGHQVDRGIGRIVERHDIEGGDERHRAGEIARMIAQRDAQRLTGGLGIVQRDGEAAVRGHCAGAEQRAAGIAHFDRGAGLARAGDDGALAVDRHAGGRRGRRDVGRRDHCVGG</sequence>
<accession>A0AA40JQ85</accession>
<feature type="non-terminal residue" evidence="1">
    <location>
        <position position="1"/>
    </location>
</feature>